<keyword evidence="8 10" id="KW-0009">Actin-binding</keyword>
<dbReference type="GO" id="GO:0000146">
    <property type="term" value="F:microfilament motor activity"/>
    <property type="evidence" value="ECO:0007669"/>
    <property type="project" value="TreeGrafter"/>
</dbReference>
<dbReference type="InterPro" id="IPR036961">
    <property type="entry name" value="Kinesin_motor_dom_sf"/>
</dbReference>
<dbReference type="Gene3D" id="1.20.5.190">
    <property type="match status" value="2"/>
</dbReference>
<dbReference type="GO" id="GO:0030048">
    <property type="term" value="P:actin filament-based movement"/>
    <property type="evidence" value="ECO:0007669"/>
    <property type="project" value="UniProtKB-ARBA"/>
</dbReference>
<dbReference type="Pfam" id="PF00612">
    <property type="entry name" value="IQ"/>
    <property type="match status" value="3"/>
</dbReference>
<keyword evidence="6 10" id="KW-0518">Myosin</keyword>
<name>A0AAV8E5Q1_9POAL</name>
<comment type="similarity">
    <text evidence="9">Belongs to the TRAFAC class myosin-kinesin ATPase superfamily. Myosin family. Plant myosin class VIII subfamily.</text>
</comment>
<feature type="region of interest" description="Disordered" evidence="12">
    <location>
        <begin position="1"/>
        <end position="75"/>
    </location>
</feature>
<evidence type="ECO:0000256" key="5">
    <source>
        <dbReference type="ARBA" id="ARBA00023054"/>
    </source>
</evidence>
<keyword evidence="16" id="KW-1185">Reference proteome</keyword>
<dbReference type="GO" id="GO:0051015">
    <property type="term" value="F:actin filament binding"/>
    <property type="evidence" value="ECO:0007669"/>
    <property type="project" value="TreeGrafter"/>
</dbReference>
<feature type="domain" description="Myosin N-terminal SH3-like" evidence="14">
    <location>
        <begin position="111"/>
        <end position="160"/>
    </location>
</feature>
<dbReference type="PANTHER" id="PTHR13140:SF780">
    <property type="entry name" value="MYOSIN-1"/>
    <property type="match status" value="1"/>
</dbReference>
<dbReference type="GO" id="GO:0016459">
    <property type="term" value="C:myosin complex"/>
    <property type="evidence" value="ECO:0007669"/>
    <property type="project" value="UniProtKB-KW"/>
</dbReference>
<keyword evidence="3 10" id="KW-0067">ATP-binding</keyword>
<evidence type="ECO:0000256" key="12">
    <source>
        <dbReference type="SAM" id="MobiDB-lite"/>
    </source>
</evidence>
<feature type="region of interest" description="Disordered" evidence="12">
    <location>
        <begin position="963"/>
        <end position="985"/>
    </location>
</feature>
<evidence type="ECO:0000256" key="11">
    <source>
        <dbReference type="SAM" id="Coils"/>
    </source>
</evidence>
<dbReference type="Gene3D" id="1.10.10.820">
    <property type="match status" value="1"/>
</dbReference>
<evidence type="ECO:0000313" key="16">
    <source>
        <dbReference type="Proteomes" id="UP001140206"/>
    </source>
</evidence>
<dbReference type="SMART" id="SM00015">
    <property type="entry name" value="IQ"/>
    <property type="match status" value="3"/>
</dbReference>
<evidence type="ECO:0000313" key="15">
    <source>
        <dbReference type="EMBL" id="KAJ4774361.1"/>
    </source>
</evidence>
<dbReference type="PANTHER" id="PTHR13140">
    <property type="entry name" value="MYOSIN"/>
    <property type="match status" value="1"/>
</dbReference>
<dbReference type="InterPro" id="IPR001609">
    <property type="entry name" value="Myosin_head_motor_dom-like"/>
</dbReference>
<dbReference type="Pfam" id="PF25369">
    <property type="entry name" value="SH3_VIII-1_N"/>
    <property type="match status" value="1"/>
</dbReference>
<evidence type="ECO:0000259" key="13">
    <source>
        <dbReference type="PROSITE" id="PS51456"/>
    </source>
</evidence>
<dbReference type="FunFam" id="1.20.58.530:FF:000013">
    <property type="entry name" value="Unconventional myosin-XIX"/>
    <property type="match status" value="1"/>
</dbReference>
<dbReference type="GO" id="GO:0005737">
    <property type="term" value="C:cytoplasm"/>
    <property type="evidence" value="ECO:0007669"/>
    <property type="project" value="TreeGrafter"/>
</dbReference>
<dbReference type="InterPro" id="IPR004009">
    <property type="entry name" value="SH3_Myosin"/>
</dbReference>
<evidence type="ECO:0000256" key="7">
    <source>
        <dbReference type="ARBA" id="ARBA00023175"/>
    </source>
</evidence>
<keyword evidence="2 10" id="KW-0547">Nucleotide-binding</keyword>
<dbReference type="Gene3D" id="6.20.240.20">
    <property type="match status" value="1"/>
</dbReference>
<evidence type="ECO:0000259" key="14">
    <source>
        <dbReference type="PROSITE" id="PS51844"/>
    </source>
</evidence>
<dbReference type="SUPFAM" id="SSF52540">
    <property type="entry name" value="P-loop containing nucleoside triphosphate hydrolases"/>
    <property type="match status" value="1"/>
</dbReference>
<keyword evidence="4" id="KW-0112">Calmodulin-binding</keyword>
<protein>
    <submittedName>
        <fullName evidence="15">Myosin-related family protein</fullName>
    </submittedName>
</protein>
<evidence type="ECO:0000256" key="6">
    <source>
        <dbReference type="ARBA" id="ARBA00023123"/>
    </source>
</evidence>
<dbReference type="PROSITE" id="PS50096">
    <property type="entry name" value="IQ"/>
    <property type="match status" value="3"/>
</dbReference>
<dbReference type="AlphaFoldDB" id="A0AAV8E5Q1"/>
<dbReference type="Pfam" id="PF00063">
    <property type="entry name" value="Myosin_head"/>
    <property type="match status" value="1"/>
</dbReference>
<evidence type="ECO:0000256" key="4">
    <source>
        <dbReference type="ARBA" id="ARBA00022860"/>
    </source>
</evidence>
<feature type="domain" description="Myosin motor" evidence="13">
    <location>
        <begin position="1"/>
        <end position="761"/>
    </location>
</feature>
<dbReference type="GO" id="GO:0016020">
    <property type="term" value="C:membrane"/>
    <property type="evidence" value="ECO:0007669"/>
    <property type="project" value="TreeGrafter"/>
</dbReference>
<comment type="caution">
    <text evidence="15">The sequence shown here is derived from an EMBL/GenBank/DDBJ whole genome shotgun (WGS) entry which is preliminary data.</text>
</comment>
<dbReference type="GO" id="GO:0007015">
    <property type="term" value="P:actin filament organization"/>
    <property type="evidence" value="ECO:0007669"/>
    <property type="project" value="TreeGrafter"/>
</dbReference>
<dbReference type="Proteomes" id="UP001140206">
    <property type="component" value="Chromosome 3"/>
</dbReference>
<dbReference type="InterPro" id="IPR027417">
    <property type="entry name" value="P-loop_NTPase"/>
</dbReference>
<proteinExistence type="inferred from homology"/>
<dbReference type="PRINTS" id="PR00193">
    <property type="entry name" value="MYOSINHEAVY"/>
</dbReference>
<organism evidence="15 16">
    <name type="scientific">Rhynchospora pubera</name>
    <dbReference type="NCBI Taxonomy" id="906938"/>
    <lineage>
        <taxon>Eukaryota</taxon>
        <taxon>Viridiplantae</taxon>
        <taxon>Streptophyta</taxon>
        <taxon>Embryophyta</taxon>
        <taxon>Tracheophyta</taxon>
        <taxon>Spermatophyta</taxon>
        <taxon>Magnoliopsida</taxon>
        <taxon>Liliopsida</taxon>
        <taxon>Poales</taxon>
        <taxon>Cyperaceae</taxon>
        <taxon>Cyperoideae</taxon>
        <taxon>Rhynchosporeae</taxon>
        <taxon>Rhynchospora</taxon>
    </lineage>
</organism>
<evidence type="ECO:0000256" key="1">
    <source>
        <dbReference type="ARBA" id="ARBA00022737"/>
    </source>
</evidence>
<dbReference type="PROSITE" id="PS51456">
    <property type="entry name" value="MYOSIN_MOTOR"/>
    <property type="match status" value="1"/>
</dbReference>
<feature type="compositionally biased region" description="Acidic residues" evidence="12">
    <location>
        <begin position="49"/>
        <end position="61"/>
    </location>
</feature>
<dbReference type="Gene3D" id="1.20.58.530">
    <property type="match status" value="1"/>
</dbReference>
<accession>A0AAV8E5Q1</accession>
<dbReference type="GO" id="GO:0005516">
    <property type="term" value="F:calmodulin binding"/>
    <property type="evidence" value="ECO:0007669"/>
    <property type="project" value="UniProtKB-KW"/>
</dbReference>
<evidence type="ECO:0000256" key="2">
    <source>
        <dbReference type="ARBA" id="ARBA00022741"/>
    </source>
</evidence>
<dbReference type="InterPro" id="IPR000048">
    <property type="entry name" value="IQ_motif_EF-hand-BS"/>
</dbReference>
<sequence>MASAEVTKRRAVKASARAPRVLKQIRSLPQDFKLTTGSTASSSSMPPLEDLEEEENLESNEAESPYGSKTSSMETRDLKLEEDANGVDSASSRISFQNESKWDDHSSYGAKKTQQAWCRLSNGNWALGKVLSTSGSESVLSTSEGKVLKVSTESLLPANPEILNGVDDLMQLSYLHEPSVLGESGAGKTETAKIAMQYLASLGGGSGIEYEILQTNPILEAFGNAKTARNNNSSRFVRSLVSSLRSILVQLVGFLVQQYKHSRVVQCADGERSYHIFYQLCAGAPRSLREKLNLRKAEFYKYLNQSSCRSIAGVDDSEMFFAVMEAMNVVHISKEDQDTVFAMLAAVLWLGNISFKVIDNENHITVVSDEGAQTVAKLLGCTFDSLNMALSTRKMTVRNEKIVQKLTLEQAMDTRDALAKSIYASLFEWIVEQINMSLGAGKRRTGRSISILDIYGFESFTRNSFEQFCINYANERLQQHFNRHLFKLEQEEYIEDGIDWAKVDFEDNQDCLNLFEKKPLGLLSLLDEESTFPNATDLTFATKLKQHLDSNPCFKGERGKAFTVSHYAGEVMYNTTGFLEKNRDLLHVDLIQLLASCTCNLPQIFAAKMLVQSDDYPSGPARLSGADSQKLSVATKFKGQLFQLMQRLESTTPHFIRCIKPNSLQQPGIYGQELVLSQLKCCGVLEVVRISRSGYPTRMTHQKFARRYGFLLLESVASQDPLSVSVAILQQFNILPDMYQVGYTKLFFRTGQIGLLEDTRNRTLHGILRVQSCFRGHKARKYAKEQSRAIVTIQSFIRGANARRMVSNLFKKTSATTIIQKYYRRWAARKTFAKIRAATVLIQSVIRAGNVRRCSTDVPLLDFTKEIESKMATGSDEILVKASFLLELQRRIMKSETSLKEKDEQNEVLHQRLQQYENRWSEYENKMKSMEEMWQKQMRSLQSSLTIAKRSLAMDDPARLSDASVDQSWDSGARMHTDAGSRPSMSAGASVITRLADEFEQRSQVFADDAKFLVEVKSGQVEATINPDKELKRLKQSFESWKKDFTLRLRETKVVLNKINTYEVSPDKAKRRWWGKLNSSKFG</sequence>
<keyword evidence="1" id="KW-0677">Repeat</keyword>
<dbReference type="InterPro" id="IPR036022">
    <property type="entry name" value="MYSc_Myo8"/>
</dbReference>
<evidence type="ECO:0000256" key="10">
    <source>
        <dbReference type="PROSITE-ProRule" id="PRU00782"/>
    </source>
</evidence>
<feature type="binding site" evidence="10">
    <location>
        <begin position="182"/>
        <end position="189"/>
    </location>
    <ligand>
        <name>ATP</name>
        <dbReference type="ChEBI" id="CHEBI:30616"/>
    </ligand>
</feature>
<evidence type="ECO:0000256" key="8">
    <source>
        <dbReference type="ARBA" id="ARBA00023203"/>
    </source>
</evidence>
<feature type="region of interest" description="Actin-binding" evidence="10">
    <location>
        <begin position="641"/>
        <end position="663"/>
    </location>
</feature>
<keyword evidence="5 11" id="KW-0175">Coiled coil</keyword>
<evidence type="ECO:0000256" key="9">
    <source>
        <dbReference type="ARBA" id="ARBA00060862"/>
    </source>
</evidence>
<dbReference type="FunFam" id="1.10.10.820:FF:000001">
    <property type="entry name" value="Myosin heavy chain"/>
    <property type="match status" value="1"/>
</dbReference>
<dbReference type="Gene3D" id="3.40.850.10">
    <property type="entry name" value="Kinesin motor domain"/>
    <property type="match status" value="2"/>
</dbReference>
<dbReference type="Gene3D" id="1.20.120.720">
    <property type="entry name" value="Myosin VI head, motor domain, U50 subdomain"/>
    <property type="match status" value="1"/>
</dbReference>
<evidence type="ECO:0000256" key="3">
    <source>
        <dbReference type="ARBA" id="ARBA00022840"/>
    </source>
</evidence>
<dbReference type="PROSITE" id="PS51844">
    <property type="entry name" value="SH3_LIKE"/>
    <property type="match status" value="1"/>
</dbReference>
<dbReference type="SMART" id="SM00242">
    <property type="entry name" value="MYSc"/>
    <property type="match status" value="1"/>
</dbReference>
<reference evidence="15" key="1">
    <citation type="submission" date="2022-08" db="EMBL/GenBank/DDBJ databases">
        <authorList>
            <person name="Marques A."/>
        </authorList>
    </citation>
    <scope>NUCLEOTIDE SEQUENCE</scope>
    <source>
        <strain evidence="15">RhyPub2mFocal</strain>
        <tissue evidence="15">Leaves</tissue>
    </source>
</reference>
<gene>
    <name evidence="15" type="ORF">LUZ62_058618</name>
</gene>
<dbReference type="CDD" id="cd01383">
    <property type="entry name" value="MYSc_Myo8"/>
    <property type="match status" value="1"/>
</dbReference>
<keyword evidence="7 10" id="KW-0505">Motor protein</keyword>
<feature type="coiled-coil region" evidence="11">
    <location>
        <begin position="885"/>
        <end position="933"/>
    </location>
</feature>
<dbReference type="InterPro" id="IPR057535">
    <property type="entry name" value="MYO1-3_N_SH3"/>
</dbReference>
<dbReference type="GO" id="GO:0005524">
    <property type="term" value="F:ATP binding"/>
    <property type="evidence" value="ECO:0007669"/>
    <property type="project" value="UniProtKB-UniRule"/>
</dbReference>
<dbReference type="EMBL" id="JAMFTS010000003">
    <property type="protein sequence ID" value="KAJ4774361.1"/>
    <property type="molecule type" value="Genomic_DNA"/>
</dbReference>